<feature type="domain" description="RING-type" evidence="15">
    <location>
        <begin position="345"/>
        <end position="569"/>
    </location>
</feature>
<dbReference type="SMART" id="SM00647">
    <property type="entry name" value="IBR"/>
    <property type="match status" value="2"/>
</dbReference>
<evidence type="ECO:0000259" key="15">
    <source>
        <dbReference type="PROSITE" id="PS51873"/>
    </source>
</evidence>
<proteinExistence type="inferred from homology"/>
<reference evidence="16 17" key="2">
    <citation type="submission" date="2024-10" db="EMBL/GenBank/DDBJ databases">
        <authorList>
            <person name="Ryan C."/>
        </authorList>
    </citation>
    <scope>NUCLEOTIDE SEQUENCE [LARGE SCALE GENOMIC DNA]</scope>
</reference>
<keyword evidence="9 12" id="KW-0863">Zinc-finger</keyword>
<dbReference type="Gene3D" id="3.30.40.10">
    <property type="entry name" value="Zinc/RING finger domain, C3HC4 (zinc finger)"/>
    <property type="match status" value="1"/>
</dbReference>
<dbReference type="InterPro" id="IPR001841">
    <property type="entry name" value="Znf_RING"/>
</dbReference>
<dbReference type="PROSITE" id="PS50089">
    <property type="entry name" value="ZF_RING_2"/>
    <property type="match status" value="1"/>
</dbReference>
<comment type="catalytic activity">
    <reaction evidence="1">
        <text>[E2 ubiquitin-conjugating enzyme]-S-ubiquitinyl-L-cysteine + [acceptor protein]-L-lysine = [E2 ubiquitin-conjugating enzyme]-L-cysteine + [acceptor protein]-N(6)-ubiquitinyl-L-lysine.</text>
        <dbReference type="EC" id="2.3.2.31"/>
    </reaction>
</comment>
<evidence type="ECO:0000313" key="16">
    <source>
        <dbReference type="EMBL" id="CAL5081599.1"/>
    </source>
</evidence>
<evidence type="ECO:0000256" key="10">
    <source>
        <dbReference type="ARBA" id="ARBA00022786"/>
    </source>
</evidence>
<protein>
    <recommendedName>
        <fullName evidence="5">RBR-type E3 ubiquitin transferase</fullName>
        <ecNumber evidence="5">2.3.2.31</ecNumber>
    </recommendedName>
</protein>
<evidence type="ECO:0000256" key="9">
    <source>
        <dbReference type="ARBA" id="ARBA00022771"/>
    </source>
</evidence>
<keyword evidence="6" id="KW-0808">Transferase</keyword>
<comment type="similarity">
    <text evidence="4">Belongs to the RBR family. Ariadne subfamily.</text>
</comment>
<dbReference type="GO" id="GO:0061630">
    <property type="term" value="F:ubiquitin protein ligase activity"/>
    <property type="evidence" value="ECO:0007669"/>
    <property type="project" value="UniProtKB-EC"/>
</dbReference>
<dbReference type="Proteomes" id="UP001497457">
    <property type="component" value="Chromosome 7b"/>
</dbReference>
<sequence length="580" mass="62110">MEEENHNHGHDHHRQSEEEAVLRDAAANAAEDGAQQHALPMQEEDGGAGADRLDLDLDDATAQDEAMAHALYMEELMQVEDWDLHRFELDEPAGAVGPFAFHAPPAEQAGGAGGFHHQFFAAGPPPVFDGSPAAGAGAQANANVVLLAPGGGGADMQELADHAAAVENPQLFAAAGQANANNNNQPAAGQPRGSVLTRLAHASTSRGGGGGGPRAFNQTAARGESVTIRLQTRSSADAVVSARQAVLGGVDSRVVLAGMEEEHDDSWYESLLHEAQILEQIEEDGDPGHYQVVSFRTQLPTSPQHEPPTEDDGSSVGSDPSDLDPDEPGPSTARRVPPLGDDEVPQFICGICMETLPILDLFHGMQCDHRFCVECMATYIEGRVHAGEVPVPCPDLSCKAKDAGEEDDDNGRRLSLHPEECKKSIDFAAFGSWGDRLTENAIPQSRRAYCPNRRCGVMLEATGGKTPALAFCPACGHPMCATCGLDWSKDDSGQHDCTEGPSATLVKKLAEERRWKQCPMCKMVVERTYGCNVMRCRCQFVFCYACGLPTGRQTGMEEGAELCHCQSTVQAAQIHHDWHA</sequence>
<evidence type="ECO:0000256" key="2">
    <source>
        <dbReference type="ARBA" id="ARBA00001947"/>
    </source>
</evidence>
<evidence type="ECO:0000259" key="14">
    <source>
        <dbReference type="PROSITE" id="PS50089"/>
    </source>
</evidence>
<evidence type="ECO:0000256" key="11">
    <source>
        <dbReference type="ARBA" id="ARBA00022833"/>
    </source>
</evidence>
<evidence type="ECO:0000256" key="3">
    <source>
        <dbReference type="ARBA" id="ARBA00003976"/>
    </source>
</evidence>
<keyword evidence="17" id="KW-1185">Reference proteome</keyword>
<dbReference type="InterPro" id="IPR018957">
    <property type="entry name" value="Znf_C3HC4_RING-type"/>
</dbReference>
<dbReference type="GO" id="GO:0008270">
    <property type="term" value="F:zinc ion binding"/>
    <property type="evidence" value="ECO:0007669"/>
    <property type="project" value="UniProtKB-KW"/>
</dbReference>
<feature type="compositionally biased region" description="Low complexity" evidence="13">
    <location>
        <begin position="23"/>
        <end position="38"/>
    </location>
</feature>
<accession>A0ABC9FSS9</accession>
<feature type="region of interest" description="Disordered" evidence="13">
    <location>
        <begin position="1"/>
        <end position="53"/>
    </location>
</feature>
<evidence type="ECO:0000256" key="13">
    <source>
        <dbReference type="SAM" id="MobiDB-lite"/>
    </source>
</evidence>
<dbReference type="SUPFAM" id="SSF57850">
    <property type="entry name" value="RING/U-box"/>
    <property type="match status" value="3"/>
</dbReference>
<feature type="compositionally biased region" description="Basic and acidic residues" evidence="13">
    <location>
        <begin position="1"/>
        <end position="22"/>
    </location>
</feature>
<dbReference type="SMART" id="SM00184">
    <property type="entry name" value="RING"/>
    <property type="match status" value="2"/>
</dbReference>
<comment type="function">
    <text evidence="3">Might act as an E3 ubiquitin-protein ligase, or as part of E3 complex, which accepts ubiquitin from specific E2 ubiquitin-conjugating enzymes and then transfers it to substrates.</text>
</comment>
<comment type="cofactor">
    <cofactor evidence="2">
        <name>Zn(2+)</name>
        <dbReference type="ChEBI" id="CHEBI:29105"/>
    </cofactor>
</comment>
<dbReference type="InterPro" id="IPR017907">
    <property type="entry name" value="Znf_RING_CS"/>
</dbReference>
<keyword evidence="10" id="KW-0833">Ubl conjugation pathway</keyword>
<evidence type="ECO:0000256" key="6">
    <source>
        <dbReference type="ARBA" id="ARBA00022679"/>
    </source>
</evidence>
<organism evidence="16 17">
    <name type="scientific">Urochloa decumbens</name>
    <dbReference type="NCBI Taxonomy" id="240449"/>
    <lineage>
        <taxon>Eukaryota</taxon>
        <taxon>Viridiplantae</taxon>
        <taxon>Streptophyta</taxon>
        <taxon>Embryophyta</taxon>
        <taxon>Tracheophyta</taxon>
        <taxon>Spermatophyta</taxon>
        <taxon>Magnoliopsida</taxon>
        <taxon>Liliopsida</taxon>
        <taxon>Poales</taxon>
        <taxon>Poaceae</taxon>
        <taxon>PACMAD clade</taxon>
        <taxon>Panicoideae</taxon>
        <taxon>Panicodae</taxon>
        <taxon>Paniceae</taxon>
        <taxon>Melinidinae</taxon>
        <taxon>Urochloa</taxon>
    </lineage>
</organism>
<evidence type="ECO:0000256" key="1">
    <source>
        <dbReference type="ARBA" id="ARBA00001798"/>
    </source>
</evidence>
<gene>
    <name evidence="16" type="ORF">URODEC1_LOCUS108735</name>
</gene>
<dbReference type="EMBL" id="OZ075117">
    <property type="protein sequence ID" value="CAL5081599.1"/>
    <property type="molecule type" value="Genomic_DNA"/>
</dbReference>
<name>A0ABC9FSS9_9POAL</name>
<feature type="region of interest" description="Disordered" evidence="13">
    <location>
        <begin position="299"/>
        <end position="339"/>
    </location>
</feature>
<dbReference type="PANTHER" id="PTHR11685">
    <property type="entry name" value="RBR FAMILY RING FINGER AND IBR DOMAIN-CONTAINING"/>
    <property type="match status" value="1"/>
</dbReference>
<reference evidence="17" key="1">
    <citation type="submission" date="2024-06" db="EMBL/GenBank/DDBJ databases">
        <authorList>
            <person name="Ryan C."/>
        </authorList>
    </citation>
    <scope>NUCLEOTIDE SEQUENCE [LARGE SCALE GENOMIC DNA]</scope>
</reference>
<dbReference type="EC" id="2.3.2.31" evidence="5"/>
<dbReference type="InterPro" id="IPR044066">
    <property type="entry name" value="TRIAD_supradom"/>
</dbReference>
<dbReference type="PROSITE" id="PS51873">
    <property type="entry name" value="TRIAD"/>
    <property type="match status" value="1"/>
</dbReference>
<evidence type="ECO:0000256" key="12">
    <source>
        <dbReference type="PROSITE-ProRule" id="PRU00175"/>
    </source>
</evidence>
<dbReference type="InterPro" id="IPR013083">
    <property type="entry name" value="Znf_RING/FYVE/PHD"/>
</dbReference>
<dbReference type="Pfam" id="PF01485">
    <property type="entry name" value="IBR"/>
    <property type="match status" value="2"/>
</dbReference>
<keyword evidence="11" id="KW-0862">Zinc</keyword>
<dbReference type="Pfam" id="PF00097">
    <property type="entry name" value="zf-C3HC4"/>
    <property type="match status" value="1"/>
</dbReference>
<dbReference type="Gene3D" id="1.20.120.1750">
    <property type="match status" value="1"/>
</dbReference>
<evidence type="ECO:0000256" key="5">
    <source>
        <dbReference type="ARBA" id="ARBA00012251"/>
    </source>
</evidence>
<dbReference type="AlphaFoldDB" id="A0ABC9FSS9"/>
<dbReference type="InterPro" id="IPR031127">
    <property type="entry name" value="E3_UB_ligase_RBR"/>
</dbReference>
<feature type="domain" description="RING-type" evidence="14">
    <location>
        <begin position="349"/>
        <end position="394"/>
    </location>
</feature>
<keyword evidence="8" id="KW-0677">Repeat</keyword>
<evidence type="ECO:0000313" key="17">
    <source>
        <dbReference type="Proteomes" id="UP001497457"/>
    </source>
</evidence>
<evidence type="ECO:0000256" key="4">
    <source>
        <dbReference type="ARBA" id="ARBA00005884"/>
    </source>
</evidence>
<keyword evidence="7" id="KW-0479">Metal-binding</keyword>
<evidence type="ECO:0000256" key="7">
    <source>
        <dbReference type="ARBA" id="ARBA00022723"/>
    </source>
</evidence>
<evidence type="ECO:0000256" key="8">
    <source>
        <dbReference type="ARBA" id="ARBA00022737"/>
    </source>
</evidence>
<dbReference type="InterPro" id="IPR002867">
    <property type="entry name" value="IBR_dom"/>
</dbReference>
<dbReference type="PROSITE" id="PS00518">
    <property type="entry name" value="ZF_RING_1"/>
    <property type="match status" value="1"/>
</dbReference>
<dbReference type="CDD" id="cd22584">
    <property type="entry name" value="Rcat_RBR_unk"/>
    <property type="match status" value="1"/>
</dbReference>